<evidence type="ECO:0000313" key="10">
    <source>
        <dbReference type="Proteomes" id="UP001497516"/>
    </source>
</evidence>
<keyword evidence="4 6" id="KW-0862">Zinc</keyword>
<dbReference type="GO" id="GO:0006355">
    <property type="term" value="P:regulation of DNA-templated transcription"/>
    <property type="evidence" value="ECO:0007669"/>
    <property type="project" value="UniProtKB-UniRule"/>
</dbReference>
<evidence type="ECO:0000256" key="2">
    <source>
        <dbReference type="ARBA" id="ARBA00022723"/>
    </source>
</evidence>
<dbReference type="GO" id="GO:0008270">
    <property type="term" value="F:zinc ion binding"/>
    <property type="evidence" value="ECO:0007669"/>
    <property type="project" value="UniProtKB-UniRule"/>
</dbReference>
<name>A0AAV2G0E5_9ROSI</name>
<dbReference type="InterPro" id="IPR007527">
    <property type="entry name" value="Znf_SWIM"/>
</dbReference>
<proteinExistence type="inferred from homology"/>
<protein>
    <recommendedName>
        <fullName evidence="6">Protein FAR1-RELATED SEQUENCE</fullName>
    </recommendedName>
</protein>
<dbReference type="Pfam" id="PF03101">
    <property type="entry name" value="FAR1"/>
    <property type="match status" value="1"/>
</dbReference>
<dbReference type="InterPro" id="IPR018289">
    <property type="entry name" value="MULE_transposase_dom"/>
</dbReference>
<dbReference type="PANTHER" id="PTHR31669:SF299">
    <property type="entry name" value="PROTEIN FAR1-RELATED SEQUENCE"/>
    <property type="match status" value="1"/>
</dbReference>
<evidence type="ECO:0000256" key="7">
    <source>
        <dbReference type="SAM" id="MobiDB-lite"/>
    </source>
</evidence>
<dbReference type="PROSITE" id="PS50966">
    <property type="entry name" value="ZF_SWIM"/>
    <property type="match status" value="1"/>
</dbReference>
<sequence length="742" mass="85560">MKFDSDDSAYEFYKAYAHSIGFSVRKDYIKRNQVGQVKRRIFCCSKEGEKGFDKRREYVAFERPISRIGCLAHMTCQLKNDGLLEVVSFEGDHNHELAPTPMKHMLRSNRKISYAQKAIADDAERAGLPIKATIDLLAIQNGGRENNGFLDSDYRNYIATQRKATMIKGDGPAIMDYFSKAQSADPSFFYSVQLDDDDFIMNMFWVDGRSIIDYKYFGDVLCFDTTYRTNEYGRPFAPFVGVNHLKQTVIFGAALLYDETITSFKWLFEAFLGAMDGKQPKTILTDQSAAMAKAIEEVFTETHHRLCVWHIYQNAAKHLSHVFHGSDQFSSDFSSCIYDGEDEDEWLKGWDDMLNKYGLLNNEWLQGIFSIKEKWAMVYGRHMFTADMKSTQRSESINSVLKKYLKPKHNMVTFFYHYNKLVEDRRYQELLAEFKMRDTRPVLKTDVEMLRHASEVYTPKFFKLFEEEYMKVWDCTIDKISKTEGRVEYKVKYDGRGAGHRVWFESSSQAVECSCMKFEFVGILCAHALKVIDKKNIKHIPQQYISKRWTKDAKDGDLRSSVRVEGSSEKLTGKRYFNMHYNFREISALAAESDRMYEHASEVFSNLLKDLQEMKKCSNGGTSNEILCSNNEEEYPSVAGVKSKATIGRPKGRIRGALERQKSHKVQSKSKGKKVKASSSRQVESSIEVQIQNNQVMNNDQFQRSIISSAGENLESTPCVSNISFKQLLQDISNPHIYDPEH</sequence>
<dbReference type="InterPro" id="IPR006564">
    <property type="entry name" value="Znf_PMZ"/>
</dbReference>
<comment type="function">
    <text evidence="6">Putative transcription activator involved in regulating light control of development.</text>
</comment>
<evidence type="ECO:0000256" key="1">
    <source>
        <dbReference type="ARBA" id="ARBA00005889"/>
    </source>
</evidence>
<keyword evidence="10" id="KW-1185">Reference proteome</keyword>
<evidence type="ECO:0000259" key="8">
    <source>
        <dbReference type="PROSITE" id="PS50966"/>
    </source>
</evidence>
<keyword evidence="6" id="KW-0539">Nucleus</keyword>
<dbReference type="InterPro" id="IPR031052">
    <property type="entry name" value="FHY3/FAR1"/>
</dbReference>
<evidence type="ECO:0000256" key="3">
    <source>
        <dbReference type="ARBA" id="ARBA00022771"/>
    </source>
</evidence>
<dbReference type="Pfam" id="PF10551">
    <property type="entry name" value="MULE"/>
    <property type="match status" value="1"/>
</dbReference>
<evidence type="ECO:0000256" key="5">
    <source>
        <dbReference type="PROSITE-ProRule" id="PRU00325"/>
    </source>
</evidence>
<gene>
    <name evidence="9" type="ORF">LTRI10_LOCUS43071</name>
</gene>
<dbReference type="Proteomes" id="UP001497516">
    <property type="component" value="Chromosome 7"/>
</dbReference>
<feature type="region of interest" description="Disordered" evidence="7">
    <location>
        <begin position="659"/>
        <end position="684"/>
    </location>
</feature>
<dbReference type="Pfam" id="PF04434">
    <property type="entry name" value="SWIM"/>
    <property type="match status" value="1"/>
</dbReference>
<evidence type="ECO:0000256" key="4">
    <source>
        <dbReference type="ARBA" id="ARBA00022833"/>
    </source>
</evidence>
<comment type="similarity">
    <text evidence="1 6">Belongs to the FHY3/FAR1 family.</text>
</comment>
<dbReference type="AlphaFoldDB" id="A0AAV2G0E5"/>
<keyword evidence="2 6" id="KW-0479">Metal-binding</keyword>
<feature type="compositionally biased region" description="Basic residues" evidence="7">
    <location>
        <begin position="662"/>
        <end position="676"/>
    </location>
</feature>
<keyword evidence="3 5" id="KW-0863">Zinc-finger</keyword>
<dbReference type="PANTHER" id="PTHR31669">
    <property type="entry name" value="PROTEIN FAR1-RELATED SEQUENCE 10-RELATED"/>
    <property type="match status" value="1"/>
</dbReference>
<comment type="subcellular location">
    <subcellularLocation>
        <location evidence="6">Nucleus</location>
    </subcellularLocation>
</comment>
<reference evidence="9 10" key="1">
    <citation type="submission" date="2024-04" db="EMBL/GenBank/DDBJ databases">
        <authorList>
            <person name="Fracassetti M."/>
        </authorList>
    </citation>
    <scope>NUCLEOTIDE SEQUENCE [LARGE SCALE GENOMIC DNA]</scope>
</reference>
<evidence type="ECO:0000256" key="6">
    <source>
        <dbReference type="RuleBase" id="RU367018"/>
    </source>
</evidence>
<dbReference type="EMBL" id="OZ034820">
    <property type="protein sequence ID" value="CAL1403115.1"/>
    <property type="molecule type" value="Genomic_DNA"/>
</dbReference>
<dbReference type="InterPro" id="IPR004330">
    <property type="entry name" value="FAR1_DNA_bnd_dom"/>
</dbReference>
<organism evidence="9 10">
    <name type="scientific">Linum trigynum</name>
    <dbReference type="NCBI Taxonomy" id="586398"/>
    <lineage>
        <taxon>Eukaryota</taxon>
        <taxon>Viridiplantae</taxon>
        <taxon>Streptophyta</taxon>
        <taxon>Embryophyta</taxon>
        <taxon>Tracheophyta</taxon>
        <taxon>Spermatophyta</taxon>
        <taxon>Magnoliopsida</taxon>
        <taxon>eudicotyledons</taxon>
        <taxon>Gunneridae</taxon>
        <taxon>Pentapetalae</taxon>
        <taxon>rosids</taxon>
        <taxon>fabids</taxon>
        <taxon>Malpighiales</taxon>
        <taxon>Linaceae</taxon>
        <taxon>Linum</taxon>
    </lineage>
</organism>
<dbReference type="GO" id="GO:0005634">
    <property type="term" value="C:nucleus"/>
    <property type="evidence" value="ECO:0007669"/>
    <property type="project" value="UniProtKB-SubCell"/>
</dbReference>
<feature type="domain" description="SWIM-type" evidence="8">
    <location>
        <begin position="489"/>
        <end position="536"/>
    </location>
</feature>
<evidence type="ECO:0000313" key="9">
    <source>
        <dbReference type="EMBL" id="CAL1403115.1"/>
    </source>
</evidence>
<accession>A0AAV2G0E5</accession>
<dbReference type="SMART" id="SM00575">
    <property type="entry name" value="ZnF_PMZ"/>
    <property type="match status" value="1"/>
</dbReference>